<dbReference type="AlphaFoldDB" id="A0A5N6UGM6"/>
<dbReference type="Gene3D" id="3.40.50.850">
    <property type="entry name" value="Isochorismatase-like"/>
    <property type="match status" value="1"/>
</dbReference>
<keyword evidence="4" id="KW-1185">Reference proteome</keyword>
<dbReference type="OrthoDB" id="5296at2759"/>
<dbReference type="EMBL" id="ML738717">
    <property type="protein sequence ID" value="KAE8157646.1"/>
    <property type="molecule type" value="Genomic_DNA"/>
</dbReference>
<dbReference type="InterPro" id="IPR000868">
    <property type="entry name" value="Isochorismatase-like_dom"/>
</dbReference>
<dbReference type="Pfam" id="PF00857">
    <property type="entry name" value="Isochorismatase"/>
    <property type="match status" value="1"/>
</dbReference>
<evidence type="ECO:0000256" key="1">
    <source>
        <dbReference type="ARBA" id="ARBA00006336"/>
    </source>
</evidence>
<sequence length="112" mass="12090">MTSSQAPLATWFENYPTQCRVLHNMLGIREAKSSSCASWATPVIKGLAGSTGMHCSESQSNASRAPGARVFDKKALIDTFLVPEFSEYVSKQGFEHLVLAGLYSDICVDATA</sequence>
<gene>
    <name evidence="3" type="ORF">BDV40DRAFT_304931</name>
</gene>
<evidence type="ECO:0000259" key="2">
    <source>
        <dbReference type="Pfam" id="PF00857"/>
    </source>
</evidence>
<proteinExistence type="inferred from homology"/>
<dbReference type="Proteomes" id="UP000326950">
    <property type="component" value="Unassembled WGS sequence"/>
</dbReference>
<accession>A0A5N6UGM6</accession>
<comment type="similarity">
    <text evidence="1">Belongs to the isochorismatase family.</text>
</comment>
<evidence type="ECO:0000313" key="3">
    <source>
        <dbReference type="EMBL" id="KAE8157646.1"/>
    </source>
</evidence>
<organism evidence="3 4">
    <name type="scientific">Aspergillus tamarii</name>
    <dbReference type="NCBI Taxonomy" id="41984"/>
    <lineage>
        <taxon>Eukaryota</taxon>
        <taxon>Fungi</taxon>
        <taxon>Dikarya</taxon>
        <taxon>Ascomycota</taxon>
        <taxon>Pezizomycotina</taxon>
        <taxon>Eurotiomycetes</taxon>
        <taxon>Eurotiomycetidae</taxon>
        <taxon>Eurotiales</taxon>
        <taxon>Aspergillaceae</taxon>
        <taxon>Aspergillus</taxon>
        <taxon>Aspergillus subgen. Circumdati</taxon>
    </lineage>
</organism>
<reference evidence="3 4" key="1">
    <citation type="submission" date="2019-04" db="EMBL/GenBank/DDBJ databases">
        <title>Friends and foes A comparative genomics study of 23 Aspergillus species from section Flavi.</title>
        <authorList>
            <consortium name="DOE Joint Genome Institute"/>
            <person name="Kjaerbolling I."/>
            <person name="Vesth T."/>
            <person name="Frisvad J.C."/>
            <person name="Nybo J.L."/>
            <person name="Theobald S."/>
            <person name="Kildgaard S."/>
            <person name="Isbrandt T."/>
            <person name="Kuo A."/>
            <person name="Sato A."/>
            <person name="Lyhne E.K."/>
            <person name="Kogle M.E."/>
            <person name="Wiebenga A."/>
            <person name="Kun R.S."/>
            <person name="Lubbers R.J."/>
            <person name="Makela M.R."/>
            <person name="Barry K."/>
            <person name="Chovatia M."/>
            <person name="Clum A."/>
            <person name="Daum C."/>
            <person name="Haridas S."/>
            <person name="He G."/>
            <person name="LaButti K."/>
            <person name="Lipzen A."/>
            <person name="Mondo S."/>
            <person name="Riley R."/>
            <person name="Salamov A."/>
            <person name="Simmons B.A."/>
            <person name="Magnuson J.K."/>
            <person name="Henrissat B."/>
            <person name="Mortensen U.H."/>
            <person name="Larsen T.O."/>
            <person name="Devries R.P."/>
            <person name="Grigoriev I.V."/>
            <person name="Machida M."/>
            <person name="Baker S.E."/>
            <person name="Andersen M.R."/>
        </authorList>
    </citation>
    <scope>NUCLEOTIDE SEQUENCE [LARGE SCALE GENOMIC DNA]</scope>
    <source>
        <strain evidence="3 4">CBS 117626</strain>
    </source>
</reference>
<feature type="domain" description="Isochorismatase-like" evidence="2">
    <location>
        <begin position="64"/>
        <end position="112"/>
    </location>
</feature>
<protein>
    <recommendedName>
        <fullName evidence="2">Isochorismatase-like domain-containing protein</fullName>
    </recommendedName>
</protein>
<name>A0A5N6UGM6_ASPTM</name>
<dbReference type="InterPro" id="IPR036380">
    <property type="entry name" value="Isochorismatase-like_sf"/>
</dbReference>
<dbReference type="SUPFAM" id="SSF52499">
    <property type="entry name" value="Isochorismatase-like hydrolases"/>
    <property type="match status" value="1"/>
</dbReference>
<evidence type="ECO:0000313" key="4">
    <source>
        <dbReference type="Proteomes" id="UP000326950"/>
    </source>
</evidence>